<keyword evidence="2" id="KW-1185">Reference proteome</keyword>
<dbReference type="Proteomes" id="UP000766570">
    <property type="component" value="Unassembled WGS sequence"/>
</dbReference>
<gene>
    <name evidence="1" type="ORF">JOF46_000321</name>
</gene>
<organism evidence="1 2">
    <name type="scientific">Paeniglutamicibacter psychrophenolicus</name>
    <dbReference type="NCBI Taxonomy" id="257454"/>
    <lineage>
        <taxon>Bacteria</taxon>
        <taxon>Bacillati</taxon>
        <taxon>Actinomycetota</taxon>
        <taxon>Actinomycetes</taxon>
        <taxon>Micrococcales</taxon>
        <taxon>Micrococcaceae</taxon>
        <taxon>Paeniglutamicibacter</taxon>
    </lineage>
</organism>
<name>A0ABS4W880_9MICC</name>
<sequence length="121" mass="12534">MSQPPLATLRDPGVPARAGYTRVSAQALAGTARAVAAEIFGVSPSLVRAFLRDDAGYLALFIQLPVPLADADGMARGTVLERVCVKRAGIGEQFTALTGSLVSRVDVRVTGIIDAAAEVRG</sequence>
<comment type="caution">
    <text evidence="1">The sequence shown here is derived from an EMBL/GenBank/DDBJ whole genome shotgun (WGS) entry which is preliminary data.</text>
</comment>
<protein>
    <submittedName>
        <fullName evidence="1">Uncharacterized protein</fullName>
    </submittedName>
</protein>
<accession>A0ABS4W880</accession>
<dbReference type="EMBL" id="JAGIOE010000001">
    <property type="protein sequence ID" value="MBP2372409.1"/>
    <property type="molecule type" value="Genomic_DNA"/>
</dbReference>
<evidence type="ECO:0000313" key="2">
    <source>
        <dbReference type="Proteomes" id="UP000766570"/>
    </source>
</evidence>
<proteinExistence type="predicted"/>
<reference evidence="1 2" key="1">
    <citation type="submission" date="2021-03" db="EMBL/GenBank/DDBJ databases">
        <title>Sequencing the genomes of 1000 actinobacteria strains.</title>
        <authorList>
            <person name="Klenk H.-P."/>
        </authorList>
    </citation>
    <scope>NUCLEOTIDE SEQUENCE [LARGE SCALE GENOMIC DNA]</scope>
    <source>
        <strain evidence="1 2">DSM 15454</strain>
    </source>
</reference>
<evidence type="ECO:0000313" key="1">
    <source>
        <dbReference type="EMBL" id="MBP2372409.1"/>
    </source>
</evidence>
<dbReference type="RefSeq" id="WP_209905730.1">
    <property type="nucleotide sequence ID" value="NZ_BAAAMI010000022.1"/>
</dbReference>